<evidence type="ECO:0000313" key="13">
    <source>
        <dbReference type="EMBL" id="CAB3220297.1"/>
    </source>
</evidence>
<comment type="subcellular location">
    <subcellularLocation>
        <location evidence="1">Cell membrane</location>
        <topology evidence="1">Multi-pass membrane protein</topology>
    </subcellularLocation>
</comment>
<feature type="transmembrane region" description="Helical" evidence="11">
    <location>
        <begin position="154"/>
        <end position="177"/>
    </location>
</feature>
<dbReference type="Gene3D" id="1.20.1070.10">
    <property type="entry name" value="Rhodopsin 7-helix transmembrane proteins"/>
    <property type="match status" value="1"/>
</dbReference>
<name>A0A6F9D5E6_9ASCI</name>
<keyword evidence="7 10" id="KW-0675">Receptor</keyword>
<feature type="transmembrane region" description="Helical" evidence="11">
    <location>
        <begin position="114"/>
        <end position="134"/>
    </location>
</feature>
<dbReference type="PROSITE" id="PS50262">
    <property type="entry name" value="G_PROTEIN_RECEP_F1_2"/>
    <property type="match status" value="1"/>
</dbReference>
<dbReference type="AlphaFoldDB" id="A0A6F9D5E6"/>
<evidence type="ECO:0000256" key="7">
    <source>
        <dbReference type="ARBA" id="ARBA00023170"/>
    </source>
</evidence>
<dbReference type="InterPro" id="IPR000276">
    <property type="entry name" value="GPCR_Rhodpsn"/>
</dbReference>
<proteinExistence type="evidence at transcript level"/>
<feature type="transmembrane region" description="Helical" evidence="11">
    <location>
        <begin position="297"/>
        <end position="316"/>
    </location>
</feature>
<dbReference type="InterPro" id="IPR017452">
    <property type="entry name" value="GPCR_Rhodpsn_7TM"/>
</dbReference>
<evidence type="ECO:0000256" key="9">
    <source>
        <dbReference type="ARBA" id="ARBA00023224"/>
    </source>
</evidence>
<feature type="transmembrane region" description="Helical" evidence="11">
    <location>
        <begin position="238"/>
        <end position="261"/>
    </location>
</feature>
<protein>
    <submittedName>
        <fullName evidence="13">Alpha-2A adrenergic receptor-like</fullName>
    </submittedName>
</protein>
<feature type="transmembrane region" description="Helical" evidence="11">
    <location>
        <begin position="198"/>
        <end position="218"/>
    </location>
</feature>
<dbReference type="GO" id="GO:0004930">
    <property type="term" value="F:G protein-coupled receptor activity"/>
    <property type="evidence" value="ECO:0007669"/>
    <property type="project" value="UniProtKB-KW"/>
</dbReference>
<evidence type="ECO:0000256" key="1">
    <source>
        <dbReference type="ARBA" id="ARBA00004651"/>
    </source>
</evidence>
<evidence type="ECO:0000256" key="6">
    <source>
        <dbReference type="ARBA" id="ARBA00023136"/>
    </source>
</evidence>
<evidence type="ECO:0000259" key="12">
    <source>
        <dbReference type="PROSITE" id="PS50262"/>
    </source>
</evidence>
<keyword evidence="5 10" id="KW-0297">G-protein coupled receptor</keyword>
<evidence type="ECO:0000256" key="10">
    <source>
        <dbReference type="RuleBase" id="RU000688"/>
    </source>
</evidence>
<feature type="domain" description="G-protein coupled receptors family 1 profile" evidence="12">
    <location>
        <begin position="84"/>
        <end position="348"/>
    </location>
</feature>
<evidence type="ECO:0000256" key="11">
    <source>
        <dbReference type="SAM" id="Phobius"/>
    </source>
</evidence>
<keyword evidence="2" id="KW-1003">Cell membrane</keyword>
<dbReference type="EMBL" id="LR782760">
    <property type="protein sequence ID" value="CAB3220297.1"/>
    <property type="molecule type" value="mRNA"/>
</dbReference>
<sequence length="444" mass="50518">MTTEFYDRLNRYNVTYFVTTEASGGYVTNPPCQNVTQDYHVCTVTSCIDLASKKMWKVDIGCDEVGIALLVTLFTLLAVGIFTGNLVIIYVMTASNASRKPHGFVKCSLAFADLFQGLFAVPASLYTYIHFYFLPGPYSGKLIQEAAQSFFVAYRVNIFFFILSNSLSLFSLIVLSLDRFLAICYPLRYHAGELMTRRRVLSTVAITWLLCIVMGITLEELLAKEFLGAIRKEYYDSVIRAISIIFGSCYFITIILLAITVRNSFKTIRSMQKLNASVSVAAREGLDVKKTNIEVRFAKTVTLMVFFFTMSVLPYVGLKLSNDDQTWYLELIFEYLLYTNSLWNIFIYSFRCRDFQASMCRLPYTKSLLRVLCKSKLEKWATDEVVNCRSIATAQYTIPLSKNKTTIEMERRNGNTTCSPSCTTLASNSSNGERENDKLMQLNY</sequence>
<evidence type="ECO:0000256" key="3">
    <source>
        <dbReference type="ARBA" id="ARBA00022692"/>
    </source>
</evidence>
<dbReference type="CDD" id="cd00637">
    <property type="entry name" value="7tm_classA_rhodopsin-like"/>
    <property type="match status" value="1"/>
</dbReference>
<comment type="similarity">
    <text evidence="10">Belongs to the G-protein coupled receptor 1 family.</text>
</comment>
<dbReference type="PROSITE" id="PS00237">
    <property type="entry name" value="G_PROTEIN_RECEP_F1_1"/>
    <property type="match status" value="1"/>
</dbReference>
<feature type="transmembrane region" description="Helical" evidence="11">
    <location>
        <begin position="328"/>
        <end position="350"/>
    </location>
</feature>
<dbReference type="PANTHER" id="PTHR24246:SF27">
    <property type="entry name" value="ADENOSINE RECEPTOR, ISOFORM A"/>
    <property type="match status" value="1"/>
</dbReference>
<keyword evidence="8" id="KW-0325">Glycoprotein</keyword>
<evidence type="ECO:0000256" key="5">
    <source>
        <dbReference type="ARBA" id="ARBA00023040"/>
    </source>
</evidence>
<evidence type="ECO:0000256" key="4">
    <source>
        <dbReference type="ARBA" id="ARBA00022989"/>
    </source>
</evidence>
<organism evidence="13">
    <name type="scientific">Phallusia mammillata</name>
    <dbReference type="NCBI Taxonomy" id="59560"/>
    <lineage>
        <taxon>Eukaryota</taxon>
        <taxon>Metazoa</taxon>
        <taxon>Chordata</taxon>
        <taxon>Tunicata</taxon>
        <taxon>Ascidiacea</taxon>
        <taxon>Phlebobranchia</taxon>
        <taxon>Ascidiidae</taxon>
        <taxon>Phallusia</taxon>
    </lineage>
</organism>
<feature type="transmembrane region" description="Helical" evidence="11">
    <location>
        <begin position="65"/>
        <end position="93"/>
    </location>
</feature>
<dbReference type="PANTHER" id="PTHR24246">
    <property type="entry name" value="OLFACTORY RECEPTOR AND ADENOSINE RECEPTOR"/>
    <property type="match status" value="1"/>
</dbReference>
<keyword evidence="4 11" id="KW-1133">Transmembrane helix</keyword>
<keyword evidence="6 11" id="KW-0472">Membrane</keyword>
<evidence type="ECO:0000256" key="8">
    <source>
        <dbReference type="ARBA" id="ARBA00023180"/>
    </source>
</evidence>
<keyword evidence="3 10" id="KW-0812">Transmembrane</keyword>
<accession>A0A6F9D5E6</accession>
<gene>
    <name evidence="13" type="primary">Adra2a-001</name>
</gene>
<evidence type="ECO:0000256" key="2">
    <source>
        <dbReference type="ARBA" id="ARBA00022475"/>
    </source>
</evidence>
<keyword evidence="9 10" id="KW-0807">Transducer</keyword>
<dbReference type="Pfam" id="PF00001">
    <property type="entry name" value="7tm_1"/>
    <property type="match status" value="1"/>
</dbReference>
<dbReference type="SUPFAM" id="SSF81321">
    <property type="entry name" value="Family A G protein-coupled receptor-like"/>
    <property type="match status" value="1"/>
</dbReference>
<dbReference type="PRINTS" id="PR00237">
    <property type="entry name" value="GPCRRHODOPSN"/>
</dbReference>
<reference evidence="13" key="1">
    <citation type="submission" date="2020-04" db="EMBL/GenBank/DDBJ databases">
        <authorList>
            <person name="Neveu A P."/>
        </authorList>
    </citation>
    <scope>NUCLEOTIDE SEQUENCE</scope>
    <source>
        <tissue evidence="13">Whole embryo</tissue>
    </source>
</reference>
<dbReference type="GO" id="GO:0005886">
    <property type="term" value="C:plasma membrane"/>
    <property type="evidence" value="ECO:0007669"/>
    <property type="project" value="UniProtKB-SubCell"/>
</dbReference>